<organism evidence="1 2">
    <name type="scientific">Actinacidiphila yanglinensis</name>
    <dbReference type="NCBI Taxonomy" id="310779"/>
    <lineage>
        <taxon>Bacteria</taxon>
        <taxon>Bacillati</taxon>
        <taxon>Actinomycetota</taxon>
        <taxon>Actinomycetes</taxon>
        <taxon>Kitasatosporales</taxon>
        <taxon>Streptomycetaceae</taxon>
        <taxon>Actinacidiphila</taxon>
    </lineage>
</organism>
<evidence type="ECO:0000313" key="2">
    <source>
        <dbReference type="Proteomes" id="UP000236754"/>
    </source>
</evidence>
<keyword evidence="2" id="KW-1185">Reference proteome</keyword>
<reference evidence="1 2" key="1">
    <citation type="submission" date="2016-10" db="EMBL/GenBank/DDBJ databases">
        <authorList>
            <person name="de Groot N.N."/>
        </authorList>
    </citation>
    <scope>NUCLEOTIDE SEQUENCE [LARGE SCALE GENOMIC DNA]</scope>
    <source>
        <strain evidence="1 2">CGMCC 4.2023</strain>
    </source>
</reference>
<sequence length="102" mass="11397">MPRRIVVIRFPGTVIHSRHSRTEEKHMAWTWRFETADGTEVEPSVQPEEFPTQGDAESWVGEVWKDLAAGGTDQVTLFDGDTRIYGPMSLAAADPEPAPEES</sequence>
<proteinExistence type="predicted"/>
<evidence type="ECO:0000313" key="1">
    <source>
        <dbReference type="EMBL" id="SEF60408.1"/>
    </source>
</evidence>
<accession>A0A1H5TE01</accession>
<dbReference type="Proteomes" id="UP000236754">
    <property type="component" value="Unassembled WGS sequence"/>
</dbReference>
<dbReference type="AlphaFoldDB" id="A0A1H5TE01"/>
<protein>
    <submittedName>
        <fullName evidence="1">Uncharacterized protein</fullName>
    </submittedName>
</protein>
<name>A0A1H5TE01_9ACTN</name>
<dbReference type="EMBL" id="FNVU01000001">
    <property type="protein sequence ID" value="SEF60408.1"/>
    <property type="molecule type" value="Genomic_DNA"/>
</dbReference>
<gene>
    <name evidence="1" type="ORF">SAMN05216223_101470</name>
</gene>